<protein>
    <submittedName>
        <fullName evidence="2">PAX3</fullName>
    </submittedName>
</protein>
<dbReference type="AlphaFoldDB" id="A0A0M3JIR5"/>
<feature type="compositionally biased region" description="Polar residues" evidence="1">
    <location>
        <begin position="7"/>
        <end position="23"/>
    </location>
</feature>
<name>A0A0M3JIR5_ANISI</name>
<proteinExistence type="predicted"/>
<accession>A0A0M3JIR5</accession>
<evidence type="ECO:0000256" key="1">
    <source>
        <dbReference type="SAM" id="MobiDB-lite"/>
    </source>
</evidence>
<dbReference type="WBParaSite" id="ASIM_0000753101-mRNA-1">
    <property type="protein sequence ID" value="ASIM_0000753101-mRNA-1"/>
    <property type="gene ID" value="ASIM_0000753101"/>
</dbReference>
<evidence type="ECO:0000313" key="2">
    <source>
        <dbReference type="WBParaSite" id="ASIM_0000753101-mRNA-1"/>
    </source>
</evidence>
<reference evidence="2" key="1">
    <citation type="submission" date="2017-02" db="UniProtKB">
        <authorList>
            <consortium name="WormBaseParasite"/>
        </authorList>
    </citation>
    <scope>IDENTIFICATION</scope>
</reference>
<feature type="region of interest" description="Disordered" evidence="1">
    <location>
        <begin position="1"/>
        <end position="23"/>
    </location>
</feature>
<organism evidence="2">
    <name type="scientific">Anisakis simplex</name>
    <name type="common">Herring worm</name>
    <dbReference type="NCBI Taxonomy" id="6269"/>
    <lineage>
        <taxon>Eukaryota</taxon>
        <taxon>Metazoa</taxon>
        <taxon>Ecdysozoa</taxon>
        <taxon>Nematoda</taxon>
        <taxon>Chromadorea</taxon>
        <taxon>Rhabditida</taxon>
        <taxon>Spirurina</taxon>
        <taxon>Ascaridomorpha</taxon>
        <taxon>Ascaridoidea</taxon>
        <taxon>Anisakidae</taxon>
        <taxon>Anisakis</taxon>
        <taxon>Anisakis simplex complex</taxon>
    </lineage>
</organism>
<sequence length="74" mass="7848">LTPPLSDGSNYSTTPSPSNVQTTSIRTLPIHAVPPHPEGTLQASSVMLSPYSDHHNASGCSPPQIQKQIFIALK</sequence>